<dbReference type="AlphaFoldDB" id="A0A6F8ZHT7"/>
<dbReference type="PANTHER" id="PTHR21090">
    <property type="entry name" value="AROM/DEHYDROQUINATE SYNTHASE"/>
    <property type="match status" value="1"/>
</dbReference>
<evidence type="ECO:0000256" key="7">
    <source>
        <dbReference type="ARBA" id="ARBA00044633"/>
    </source>
</evidence>
<feature type="binding site" evidence="8">
    <location>
        <position position="326"/>
    </location>
    <ligand>
        <name>3-phosphoshikimate</name>
        <dbReference type="ChEBI" id="CHEBI:145989"/>
    </ligand>
</feature>
<dbReference type="HAMAP" id="MF_00210">
    <property type="entry name" value="EPSP_synth"/>
    <property type="match status" value="1"/>
</dbReference>
<comment type="function">
    <text evidence="8">Catalyzes the transfer of the enolpyruvyl moiety of phosphoenolpyruvate (PEP) to the 5-hydroxyl of shikimate-3-phosphate (S3P) to produce enolpyruvyl shikimate-3-phosphate and inorganic phosphate.</text>
</comment>
<feature type="binding site" evidence="8">
    <location>
        <position position="353"/>
    </location>
    <ligand>
        <name>3-phosphoshikimate</name>
        <dbReference type="ChEBI" id="CHEBI:145989"/>
    </ligand>
</feature>
<dbReference type="PIRSF" id="PIRSF000505">
    <property type="entry name" value="EPSPS"/>
    <property type="match status" value="1"/>
</dbReference>
<evidence type="ECO:0000256" key="3">
    <source>
        <dbReference type="ARBA" id="ARBA00022490"/>
    </source>
</evidence>
<evidence type="ECO:0000256" key="8">
    <source>
        <dbReference type="HAMAP-Rule" id="MF_00210"/>
    </source>
</evidence>
<dbReference type="Proteomes" id="UP000503399">
    <property type="component" value="Chromosome"/>
</dbReference>
<evidence type="ECO:0000256" key="5">
    <source>
        <dbReference type="ARBA" id="ARBA00022679"/>
    </source>
</evidence>
<feature type="binding site" evidence="8">
    <location>
        <position position="177"/>
    </location>
    <ligand>
        <name>3-phosphoshikimate</name>
        <dbReference type="ChEBI" id="CHEBI:145989"/>
    </ligand>
</feature>
<dbReference type="GO" id="GO:0005737">
    <property type="term" value="C:cytoplasm"/>
    <property type="evidence" value="ECO:0007669"/>
    <property type="project" value="UniProtKB-SubCell"/>
</dbReference>
<dbReference type="InterPro" id="IPR036968">
    <property type="entry name" value="Enolpyruvate_Tfrase_sf"/>
</dbReference>
<keyword evidence="11" id="KW-1185">Reference proteome</keyword>
<keyword evidence="3 8" id="KW-0963">Cytoplasm</keyword>
<comment type="similarity">
    <text evidence="2 8">Belongs to the EPSP synthase family.</text>
</comment>
<dbReference type="InterPro" id="IPR006264">
    <property type="entry name" value="EPSP_synthase"/>
</dbReference>
<dbReference type="FunFam" id="3.65.10.10:FF:000005">
    <property type="entry name" value="3-phosphoshikimate 1-carboxyvinyltransferase"/>
    <property type="match status" value="1"/>
</dbReference>
<comment type="catalytic activity">
    <reaction evidence="7">
        <text>3-phosphoshikimate + phosphoenolpyruvate = 5-O-(1-carboxyvinyl)-3-phosphoshikimate + phosphate</text>
        <dbReference type="Rhea" id="RHEA:21256"/>
        <dbReference type="ChEBI" id="CHEBI:43474"/>
        <dbReference type="ChEBI" id="CHEBI:57701"/>
        <dbReference type="ChEBI" id="CHEBI:58702"/>
        <dbReference type="ChEBI" id="CHEBI:145989"/>
        <dbReference type="EC" id="2.5.1.19"/>
    </reaction>
    <physiologicalReaction direction="left-to-right" evidence="7">
        <dbReference type="Rhea" id="RHEA:21257"/>
    </physiologicalReaction>
</comment>
<feature type="active site" description="Proton acceptor" evidence="8">
    <location>
        <position position="326"/>
    </location>
</feature>
<dbReference type="EC" id="2.5.1.19" evidence="8"/>
<dbReference type="GO" id="GO:0008652">
    <property type="term" value="P:amino acid biosynthetic process"/>
    <property type="evidence" value="ECO:0007669"/>
    <property type="project" value="UniProtKB-KW"/>
</dbReference>
<dbReference type="KEGG" id="hfv:R50_1657"/>
<feature type="binding site" evidence="8">
    <location>
        <position position="357"/>
    </location>
    <ligand>
        <name>phosphoenolpyruvate</name>
        <dbReference type="ChEBI" id="CHEBI:58702"/>
    </ligand>
</feature>
<dbReference type="EMBL" id="LR778114">
    <property type="protein sequence ID" value="CAB1129158.1"/>
    <property type="molecule type" value="Genomic_DNA"/>
</dbReference>
<evidence type="ECO:0000313" key="10">
    <source>
        <dbReference type="EMBL" id="CAB1129158.1"/>
    </source>
</evidence>
<dbReference type="InterPro" id="IPR001986">
    <property type="entry name" value="Enolpyruvate_Tfrase_dom"/>
</dbReference>
<comment type="subunit">
    <text evidence="8">Monomer.</text>
</comment>
<dbReference type="InterPro" id="IPR013792">
    <property type="entry name" value="RNA3'P_cycl/enolpyr_Trfase_a/b"/>
</dbReference>
<organism evidence="10 11">
    <name type="scientific">Candidatus Hydrogenisulfobacillus filiaventi</name>
    <dbReference type="NCBI Taxonomy" id="2707344"/>
    <lineage>
        <taxon>Bacteria</taxon>
        <taxon>Bacillati</taxon>
        <taxon>Bacillota</taxon>
        <taxon>Clostridia</taxon>
        <taxon>Eubacteriales</taxon>
        <taxon>Clostridiales Family XVII. Incertae Sedis</taxon>
        <taxon>Candidatus Hydrogenisulfobacillus</taxon>
    </lineage>
</organism>
<name>A0A6F8ZHT7_9FIRM</name>
<feature type="binding site" evidence="8">
    <location>
        <position position="179"/>
    </location>
    <ligand>
        <name>phosphoenolpyruvate</name>
        <dbReference type="ChEBI" id="CHEBI:58702"/>
    </ligand>
</feature>
<comment type="subcellular location">
    <subcellularLocation>
        <location evidence="8">Cytoplasm</location>
    </subcellularLocation>
</comment>
<feature type="binding site" evidence="8">
    <location>
        <position position="34"/>
    </location>
    <ligand>
        <name>3-phosphoshikimate</name>
        <dbReference type="ChEBI" id="CHEBI:145989"/>
    </ligand>
</feature>
<dbReference type="PROSITE" id="PS00885">
    <property type="entry name" value="EPSP_SYNTHASE_2"/>
    <property type="match status" value="1"/>
</dbReference>
<protein>
    <recommendedName>
        <fullName evidence="8">3-phosphoshikimate 1-carboxyvinyltransferase</fullName>
        <ecNumber evidence="8">2.5.1.19</ecNumber>
    </recommendedName>
    <alternativeName>
        <fullName evidence="8">5-enolpyruvylshikimate-3-phosphate synthase</fullName>
        <shortName evidence="8">EPSP synthase</shortName>
        <shortName evidence="8">EPSPS</shortName>
    </alternativeName>
</protein>
<dbReference type="CDD" id="cd01556">
    <property type="entry name" value="EPSP_synthase"/>
    <property type="match status" value="1"/>
</dbReference>
<dbReference type="SUPFAM" id="SSF55205">
    <property type="entry name" value="EPT/RTPC-like"/>
    <property type="match status" value="1"/>
</dbReference>
<dbReference type="GO" id="GO:0009073">
    <property type="term" value="P:aromatic amino acid family biosynthetic process"/>
    <property type="evidence" value="ECO:0007669"/>
    <property type="project" value="UniProtKB-KW"/>
</dbReference>
<dbReference type="NCBIfam" id="TIGR01356">
    <property type="entry name" value="aroA"/>
    <property type="match status" value="1"/>
</dbReference>
<comment type="caution">
    <text evidence="8">Lacks conserved residue(s) required for the propagation of feature annotation.</text>
</comment>
<feature type="binding site" evidence="8">
    <location>
        <position position="133"/>
    </location>
    <ligand>
        <name>phosphoenolpyruvate</name>
        <dbReference type="ChEBI" id="CHEBI:58702"/>
    </ligand>
</feature>
<feature type="binding site" evidence="8">
    <location>
        <position position="179"/>
    </location>
    <ligand>
        <name>3-phosphoshikimate</name>
        <dbReference type="ChEBI" id="CHEBI:145989"/>
    </ligand>
</feature>
<feature type="binding site" evidence="8">
    <location>
        <position position="29"/>
    </location>
    <ligand>
        <name>phosphoenolpyruvate</name>
        <dbReference type="ChEBI" id="CHEBI:58702"/>
    </ligand>
</feature>
<keyword evidence="6 8" id="KW-0057">Aromatic amino acid biosynthesis</keyword>
<evidence type="ECO:0000256" key="2">
    <source>
        <dbReference type="ARBA" id="ARBA00009948"/>
    </source>
</evidence>
<dbReference type="Pfam" id="PF00275">
    <property type="entry name" value="EPSP_synthase"/>
    <property type="match status" value="1"/>
</dbReference>
<dbReference type="GO" id="GO:0009423">
    <property type="term" value="P:chorismate biosynthetic process"/>
    <property type="evidence" value="ECO:0007669"/>
    <property type="project" value="UniProtKB-UniRule"/>
</dbReference>
<accession>A0A6F8ZHT7</accession>
<evidence type="ECO:0000313" key="11">
    <source>
        <dbReference type="Proteomes" id="UP000503399"/>
    </source>
</evidence>
<feature type="domain" description="Enolpyruvate transferase" evidence="9">
    <location>
        <begin position="17"/>
        <end position="432"/>
    </location>
</feature>
<dbReference type="UniPathway" id="UPA00053">
    <property type="reaction ID" value="UER00089"/>
</dbReference>
<reference evidence="10 11" key="1">
    <citation type="submission" date="2020-02" db="EMBL/GenBank/DDBJ databases">
        <authorList>
            <person name="Hogendoorn C."/>
        </authorList>
    </citation>
    <scope>NUCLEOTIDE SEQUENCE [LARGE SCALE GENOMIC DNA]</scope>
    <source>
        <strain evidence="10">R501</strain>
    </source>
</reference>
<feature type="binding site" evidence="8">
    <location>
        <position position="105"/>
    </location>
    <ligand>
        <name>phosphoenolpyruvate</name>
        <dbReference type="ChEBI" id="CHEBI:58702"/>
    </ligand>
</feature>
<sequence length="454" mass="47884">MSGHDDVLHLTPWEVRHPLAARLRVPGDKSLTHRAILFSALTRGHSRVEGWLDAADTRASLRLVQALGVEADEATEGGCRILRLTAPGPDRLQEPDQVVDCANSGTTMRLGMGLVAGVRGLTVLTGDASLRRRPMGRVLRPLAALGARVCARGGEWAPVAVEGGRLAGGRWTLEVASAQVKSALILAGLQSRDGVEIREPEPTRDHSERLLRMLGAQVQGPDNGVIRVAPLTAPLAPFDLRVPGDPSSAAFWAALAALVPGWAVTVEGVLLNPTRTGFFRVLARMGARVELEVEAEQPEPVGRITVEGRPLQGVEVAGQDIPSLIDEAPLIALVASRAAGRTRIRGAEELRVKESDRIAATAGLLRTLGVAVEERPDGLVVEGPSGLHGGTVDSHGDHRLAMLAALAAAVARGPVTVRGARAVSVSYPSFFRDYRVLAAAVTGNRYEGGPEGSP</sequence>
<keyword evidence="4 8" id="KW-0028">Amino-acid biosynthesis</keyword>
<comment type="pathway">
    <text evidence="1 8">Metabolic intermediate biosynthesis; chorismate biosynthesis; chorismate from D-erythrose 4-phosphate and phosphoenolpyruvate: step 6/7.</text>
</comment>
<dbReference type="PANTHER" id="PTHR21090:SF5">
    <property type="entry name" value="PENTAFUNCTIONAL AROM POLYPEPTIDE"/>
    <property type="match status" value="1"/>
</dbReference>
<gene>
    <name evidence="8 10" type="primary">aroA</name>
    <name evidence="10" type="ORF">R50_1657</name>
</gene>
<evidence type="ECO:0000256" key="4">
    <source>
        <dbReference type="ARBA" id="ARBA00022605"/>
    </source>
</evidence>
<keyword evidence="5 8" id="KW-0808">Transferase</keyword>
<evidence type="ECO:0000259" key="9">
    <source>
        <dbReference type="Pfam" id="PF00275"/>
    </source>
</evidence>
<feature type="binding site" evidence="8">
    <location>
        <position position="399"/>
    </location>
    <ligand>
        <name>phosphoenolpyruvate</name>
        <dbReference type="ChEBI" id="CHEBI:58702"/>
    </ligand>
</feature>
<dbReference type="Gene3D" id="3.65.10.10">
    <property type="entry name" value="Enolpyruvate transferase domain"/>
    <property type="match status" value="2"/>
</dbReference>
<dbReference type="InterPro" id="IPR023193">
    <property type="entry name" value="EPSP_synthase_CS"/>
</dbReference>
<proteinExistence type="inferred from homology"/>
<feature type="binding site" evidence="8">
    <location>
        <position position="29"/>
    </location>
    <ligand>
        <name>3-phosphoshikimate</name>
        <dbReference type="ChEBI" id="CHEBI:145989"/>
    </ligand>
</feature>
<evidence type="ECO:0000256" key="6">
    <source>
        <dbReference type="ARBA" id="ARBA00023141"/>
    </source>
</evidence>
<feature type="binding site" evidence="8">
    <location>
        <position position="30"/>
    </location>
    <ligand>
        <name>3-phosphoshikimate</name>
        <dbReference type="ChEBI" id="CHEBI:145989"/>
    </ligand>
</feature>
<evidence type="ECO:0000256" key="1">
    <source>
        <dbReference type="ARBA" id="ARBA00004811"/>
    </source>
</evidence>
<dbReference type="GO" id="GO:0003866">
    <property type="term" value="F:3-phosphoshikimate 1-carboxyvinyltransferase activity"/>
    <property type="evidence" value="ECO:0007669"/>
    <property type="project" value="UniProtKB-UniRule"/>
</dbReference>